<dbReference type="InterPro" id="IPR015424">
    <property type="entry name" value="PyrdxlP-dep_Trfase"/>
</dbReference>
<comment type="subunit">
    <text evidence="2">Homodimer.</text>
</comment>
<dbReference type="EC" id="2.6.1.2" evidence="8"/>
<dbReference type="Gene3D" id="1.10.287.1970">
    <property type="match status" value="1"/>
</dbReference>
<evidence type="ECO:0000256" key="8">
    <source>
        <dbReference type="ARBA" id="ARBA00026106"/>
    </source>
</evidence>
<comment type="similarity">
    <text evidence="7">Belongs to the class-I pyridoxal-phosphate-dependent aminotransferase family. Alanine aminotransferase subfamily.</text>
</comment>
<evidence type="ECO:0000256" key="3">
    <source>
        <dbReference type="ARBA" id="ARBA00022576"/>
    </source>
</evidence>
<reference evidence="11 12" key="1">
    <citation type="submission" date="2018-11" db="EMBL/GenBank/DDBJ databases">
        <authorList>
            <consortium name="Pathogen Informatics"/>
        </authorList>
    </citation>
    <scope>NUCLEOTIDE SEQUENCE [LARGE SCALE GENOMIC DNA]</scope>
</reference>
<dbReference type="CDD" id="cd00609">
    <property type="entry name" value="AAT_like"/>
    <property type="match status" value="1"/>
</dbReference>
<dbReference type="UniPathway" id="UPA00528">
    <property type="reaction ID" value="UER00586"/>
</dbReference>
<evidence type="ECO:0000256" key="1">
    <source>
        <dbReference type="ARBA" id="ARBA00001933"/>
    </source>
</evidence>
<dbReference type="AlphaFoldDB" id="A0A3P7NQN5"/>
<dbReference type="SUPFAM" id="SSF53383">
    <property type="entry name" value="PLP-dependent transferases"/>
    <property type="match status" value="1"/>
</dbReference>
<dbReference type="InterPro" id="IPR015421">
    <property type="entry name" value="PyrdxlP-dep_Trfase_major"/>
</dbReference>
<keyword evidence="12" id="KW-1185">Reference proteome</keyword>
<dbReference type="Gene3D" id="3.90.1150.10">
    <property type="entry name" value="Aspartate Aminotransferase, domain 1"/>
    <property type="match status" value="1"/>
</dbReference>
<proteinExistence type="inferred from homology"/>
<evidence type="ECO:0000313" key="12">
    <source>
        <dbReference type="Proteomes" id="UP000281553"/>
    </source>
</evidence>
<gene>
    <name evidence="11" type="ORF">DILT_LOCUS6613</name>
</gene>
<dbReference type="Gene3D" id="3.40.640.10">
    <property type="entry name" value="Type I PLP-dependent aspartate aminotransferase-like (Major domain)"/>
    <property type="match status" value="1"/>
</dbReference>
<evidence type="ECO:0000256" key="7">
    <source>
        <dbReference type="ARBA" id="ARBA00025785"/>
    </source>
</evidence>
<comment type="pathway">
    <text evidence="6">Amino-acid degradation; L-alanine degradation via transaminase pathway; pyruvate from L-alanine: step 1/1.</text>
</comment>
<dbReference type="InterPro" id="IPR015422">
    <property type="entry name" value="PyrdxlP-dep_Trfase_small"/>
</dbReference>
<evidence type="ECO:0000313" key="11">
    <source>
        <dbReference type="EMBL" id="VDN10782.1"/>
    </source>
</evidence>
<comment type="catalytic activity">
    <reaction evidence="9">
        <text>L-alanine + 2-oxoglutarate = pyruvate + L-glutamate</text>
        <dbReference type="Rhea" id="RHEA:19453"/>
        <dbReference type="ChEBI" id="CHEBI:15361"/>
        <dbReference type="ChEBI" id="CHEBI:16810"/>
        <dbReference type="ChEBI" id="CHEBI:29985"/>
        <dbReference type="ChEBI" id="CHEBI:57972"/>
        <dbReference type="EC" id="2.6.1.2"/>
    </reaction>
</comment>
<name>A0A3P7NQN5_DIBLA</name>
<dbReference type="PANTHER" id="PTHR11751:SF29">
    <property type="entry name" value="ALANINE TRANSAMINASE"/>
    <property type="match status" value="1"/>
</dbReference>
<dbReference type="Pfam" id="PF00155">
    <property type="entry name" value="Aminotran_1_2"/>
    <property type="match status" value="1"/>
</dbReference>
<organism evidence="11 12">
    <name type="scientific">Dibothriocephalus latus</name>
    <name type="common">Fish tapeworm</name>
    <name type="synonym">Diphyllobothrium latum</name>
    <dbReference type="NCBI Taxonomy" id="60516"/>
    <lineage>
        <taxon>Eukaryota</taxon>
        <taxon>Metazoa</taxon>
        <taxon>Spiralia</taxon>
        <taxon>Lophotrochozoa</taxon>
        <taxon>Platyhelminthes</taxon>
        <taxon>Cestoda</taxon>
        <taxon>Eucestoda</taxon>
        <taxon>Diphyllobothriidea</taxon>
        <taxon>Diphyllobothriidae</taxon>
        <taxon>Dibothriocephalus</taxon>
    </lineage>
</organism>
<evidence type="ECO:0000256" key="6">
    <source>
        <dbReference type="ARBA" id="ARBA00025708"/>
    </source>
</evidence>
<evidence type="ECO:0000256" key="4">
    <source>
        <dbReference type="ARBA" id="ARBA00022679"/>
    </source>
</evidence>
<sequence>MCSRGVAMLRKSRFFSDIIVRNYTKLLAAEINPNMKKLEYAVRGPIVQRAGEIEKGLRRGDKKAFDSVIKCNIGDCHSAGQTPITFLRDVIAVASNTRLMDSPLIPDDAKQRAKRFLDSTGGSVGTYSQSTGVEVVREDVAAYIKQRDGIEAIPDDIFLSSGASEAVKYILELVATTKEGNQRAGVMVPIPQYPLYSATLAEYNNYQINYYLEEEKGWGLNVQEMERVLSEAKKECIPRAIVVINPGNPTGQVLQRSDIEEVIRFAHRHNLLVIADEVYQHNIYAQDRKFYSFKRVLHDMGGSIASELQLASMMSASKGFMGE</sequence>
<evidence type="ECO:0000256" key="2">
    <source>
        <dbReference type="ARBA" id="ARBA00011738"/>
    </source>
</evidence>
<dbReference type="OrthoDB" id="1732682at2759"/>
<keyword evidence="3" id="KW-0032">Aminotransferase</keyword>
<accession>A0A3P7NQN5</accession>
<dbReference type="PANTHER" id="PTHR11751">
    <property type="entry name" value="ALANINE AMINOTRANSFERASE"/>
    <property type="match status" value="1"/>
</dbReference>
<dbReference type="GO" id="GO:0004021">
    <property type="term" value="F:L-alanine:2-oxoglutarate aminotransferase activity"/>
    <property type="evidence" value="ECO:0007669"/>
    <property type="project" value="UniProtKB-EC"/>
</dbReference>
<evidence type="ECO:0000256" key="9">
    <source>
        <dbReference type="ARBA" id="ARBA00047412"/>
    </source>
</evidence>
<dbReference type="InterPro" id="IPR004839">
    <property type="entry name" value="Aminotransferase_I/II_large"/>
</dbReference>
<dbReference type="GO" id="GO:0042853">
    <property type="term" value="P:L-alanine catabolic process"/>
    <property type="evidence" value="ECO:0007669"/>
    <property type="project" value="UniProtKB-UniPathway"/>
</dbReference>
<dbReference type="Proteomes" id="UP000281553">
    <property type="component" value="Unassembled WGS sequence"/>
</dbReference>
<protein>
    <recommendedName>
        <fullName evidence="8">alanine transaminase</fullName>
        <ecNumber evidence="8">2.6.1.2</ecNumber>
    </recommendedName>
</protein>
<keyword evidence="4" id="KW-0808">Transferase</keyword>
<dbReference type="InterPro" id="IPR045088">
    <property type="entry name" value="ALAT1/2-like"/>
</dbReference>
<dbReference type="GO" id="GO:0030170">
    <property type="term" value="F:pyridoxal phosphate binding"/>
    <property type="evidence" value="ECO:0007669"/>
    <property type="project" value="InterPro"/>
</dbReference>
<dbReference type="FunFam" id="3.40.640.10:FF:000236">
    <property type="entry name" value="Alanine aminotransferase 2"/>
    <property type="match status" value="1"/>
</dbReference>
<evidence type="ECO:0000259" key="10">
    <source>
        <dbReference type="Pfam" id="PF00155"/>
    </source>
</evidence>
<evidence type="ECO:0000256" key="5">
    <source>
        <dbReference type="ARBA" id="ARBA00022898"/>
    </source>
</evidence>
<comment type="cofactor">
    <cofactor evidence="1">
        <name>pyridoxal 5'-phosphate</name>
        <dbReference type="ChEBI" id="CHEBI:597326"/>
    </cofactor>
</comment>
<feature type="domain" description="Aminotransferase class I/classII large" evidence="10">
    <location>
        <begin position="89"/>
        <end position="320"/>
    </location>
</feature>
<keyword evidence="5" id="KW-0663">Pyridoxal phosphate</keyword>
<dbReference type="EMBL" id="UYRU01049948">
    <property type="protein sequence ID" value="VDN10782.1"/>
    <property type="molecule type" value="Genomic_DNA"/>
</dbReference>